<dbReference type="EMBL" id="CM047943">
    <property type="protein sequence ID" value="KAI9900295.1"/>
    <property type="molecule type" value="Genomic_DNA"/>
</dbReference>
<sequence length="608" mass="62226">MPEADARPAKAGAASSPASASEETPLLRPRDNSNLSIPFADDGSQHHGTRKPSSDDDGGVVEPTVTALQGVGVGINLWILIFLQAANMSGMTMIQGTIAEDLGTYTGTMWFSTAYLISLSSLGPVAARFAGIFTPSSLIPPIALSVAAGSAICACASSYAVFIVGRVISGIGASGVLSLSIITVLEMTDKRRRGFFIGLVNAGFTIGVSFGAVVFGALLPAVGWRPLFWAQCPVSIVSGAGLYFSMPRNLKARDDRTVGERLKSIDYIGACLLTLTIVLFLYGLAGEIEPLPLTLSAGALAAFVATEYRVSSPLISPKSFSSRGIILSCLAQLGMMSARWTVLFYSPIWMLAVRGAAPAAAGSVLIPTNLGFGLGGVLVGALHVKRGGSFWGACLASVALFIVTVLALSFAAAPDSPLPTFVLLVFLNGLATGAALNYTLAHLLHHSHDGTHYVTTSLLGTFRGFGGSFGTSIGGGIWVRALQGGLRRGFEQLDGVGSGGGGGGGGGGELSPGRKHLISRLVSSPELVFGGGAGLDAAERRVAVEGYAASAGTVWRAAAVLGLVVIVVQAATGWEGPEGEEESSGSCGPVVDADARANTVEHEGIGEA</sequence>
<organism evidence="1 2">
    <name type="scientific">Trichothecium roseum</name>
    <dbReference type="NCBI Taxonomy" id="47278"/>
    <lineage>
        <taxon>Eukaryota</taxon>
        <taxon>Fungi</taxon>
        <taxon>Dikarya</taxon>
        <taxon>Ascomycota</taxon>
        <taxon>Pezizomycotina</taxon>
        <taxon>Sordariomycetes</taxon>
        <taxon>Hypocreomycetidae</taxon>
        <taxon>Hypocreales</taxon>
        <taxon>Hypocreales incertae sedis</taxon>
        <taxon>Trichothecium</taxon>
    </lineage>
</organism>
<evidence type="ECO:0000313" key="2">
    <source>
        <dbReference type="Proteomes" id="UP001163324"/>
    </source>
</evidence>
<protein>
    <submittedName>
        <fullName evidence="1">Uncharacterized protein</fullName>
    </submittedName>
</protein>
<proteinExistence type="predicted"/>
<evidence type="ECO:0000313" key="1">
    <source>
        <dbReference type="EMBL" id="KAI9900295.1"/>
    </source>
</evidence>
<name>A0ACC0V1K1_9HYPO</name>
<gene>
    <name evidence="1" type="ORF">N3K66_004557</name>
</gene>
<reference evidence="1" key="1">
    <citation type="submission" date="2022-10" db="EMBL/GenBank/DDBJ databases">
        <title>Complete Genome of Trichothecium roseum strain YXFP-22015, a Plant Pathogen Isolated from Citrus.</title>
        <authorList>
            <person name="Wang Y."/>
            <person name="Zhu L."/>
        </authorList>
    </citation>
    <scope>NUCLEOTIDE SEQUENCE</scope>
    <source>
        <strain evidence="1">YXFP-22015</strain>
    </source>
</reference>
<dbReference type="Proteomes" id="UP001163324">
    <property type="component" value="Chromosome 4"/>
</dbReference>
<comment type="caution">
    <text evidence="1">The sequence shown here is derived from an EMBL/GenBank/DDBJ whole genome shotgun (WGS) entry which is preliminary data.</text>
</comment>
<accession>A0ACC0V1K1</accession>
<keyword evidence="2" id="KW-1185">Reference proteome</keyword>